<protein>
    <submittedName>
        <fullName evidence="1">Uncharacterized protein</fullName>
    </submittedName>
</protein>
<proteinExistence type="predicted"/>
<reference evidence="1 2" key="1">
    <citation type="submission" date="2020-08" db="EMBL/GenBank/DDBJ databases">
        <title>Genomic Encyclopedia of Type Strains, Phase IV (KMG-IV): sequencing the most valuable type-strain genomes for metagenomic binning, comparative biology and taxonomic classification.</title>
        <authorList>
            <person name="Goeker M."/>
        </authorList>
    </citation>
    <scope>NUCLEOTIDE SEQUENCE [LARGE SCALE GENOMIC DNA]</scope>
    <source>
        <strain evidence="1 2">DSM 7465</strain>
    </source>
</reference>
<organism evidence="1 2">
    <name type="scientific">Rhizorhapis suberifaciens</name>
    <name type="common">corky root of lettuce</name>
    <dbReference type="NCBI Taxonomy" id="13656"/>
    <lineage>
        <taxon>Bacteria</taxon>
        <taxon>Pseudomonadati</taxon>
        <taxon>Pseudomonadota</taxon>
        <taxon>Alphaproteobacteria</taxon>
        <taxon>Sphingomonadales</taxon>
        <taxon>Sphingomonadaceae</taxon>
        <taxon>Rhizorhapis</taxon>
    </lineage>
</organism>
<dbReference type="Proteomes" id="UP000575068">
    <property type="component" value="Unassembled WGS sequence"/>
</dbReference>
<evidence type="ECO:0000313" key="2">
    <source>
        <dbReference type="Proteomes" id="UP000575068"/>
    </source>
</evidence>
<keyword evidence="2" id="KW-1185">Reference proteome</keyword>
<evidence type="ECO:0000313" key="1">
    <source>
        <dbReference type="EMBL" id="MBB4642598.1"/>
    </source>
</evidence>
<gene>
    <name evidence="1" type="ORF">HNQ99_002934</name>
</gene>
<name>A0A840HYL0_9SPHN</name>
<sequence>MSYTRYRGDPYWKRAKSDGISVDGTAYSQGDRVFFYPRTGATYAGDSAQRASAEFDELAALEG</sequence>
<dbReference type="EMBL" id="JACHOV010000012">
    <property type="protein sequence ID" value="MBB4642598.1"/>
    <property type="molecule type" value="Genomic_DNA"/>
</dbReference>
<comment type="caution">
    <text evidence="1">The sequence shown here is derived from an EMBL/GenBank/DDBJ whole genome shotgun (WGS) entry which is preliminary data.</text>
</comment>
<dbReference type="AlphaFoldDB" id="A0A840HYL0"/>
<accession>A0A840HYL0</accession>
<dbReference type="RefSeq" id="WP_184476845.1">
    <property type="nucleotide sequence ID" value="NZ_JACHOV010000012.1"/>
</dbReference>